<evidence type="ECO:0000313" key="2">
    <source>
        <dbReference type="EMBL" id="SFS71377.1"/>
    </source>
</evidence>
<reference evidence="3" key="1">
    <citation type="submission" date="2016-10" db="EMBL/GenBank/DDBJ databases">
        <authorList>
            <person name="Varghese N."/>
            <person name="Submissions S."/>
        </authorList>
    </citation>
    <scope>NUCLEOTIDE SEQUENCE [LARGE SCALE GENOMIC DNA]</scope>
    <source>
        <strain evidence="3">DSM 22427</strain>
    </source>
</reference>
<evidence type="ECO:0000256" key="1">
    <source>
        <dbReference type="SAM" id="Phobius"/>
    </source>
</evidence>
<evidence type="ECO:0000313" key="3">
    <source>
        <dbReference type="Proteomes" id="UP000199199"/>
    </source>
</evidence>
<dbReference type="AlphaFoldDB" id="A0A1I6S366"/>
<protein>
    <submittedName>
        <fullName evidence="2">Uncharacterized protein</fullName>
    </submittedName>
</protein>
<name>A0A1I6S366_9EURY</name>
<feature type="transmembrane region" description="Helical" evidence="1">
    <location>
        <begin position="143"/>
        <end position="163"/>
    </location>
</feature>
<dbReference type="InterPro" id="IPR055946">
    <property type="entry name" value="DUF7524"/>
</dbReference>
<dbReference type="EMBL" id="FOZS01000002">
    <property type="protein sequence ID" value="SFS71377.1"/>
    <property type="molecule type" value="Genomic_DNA"/>
</dbReference>
<keyword evidence="3" id="KW-1185">Reference proteome</keyword>
<keyword evidence="1" id="KW-0812">Transmembrane</keyword>
<gene>
    <name evidence="2" type="ORF">SAMN04488556_2397</name>
</gene>
<proteinExistence type="predicted"/>
<accession>A0A1I6S366</accession>
<feature type="transmembrane region" description="Helical" evidence="1">
    <location>
        <begin position="169"/>
        <end position="189"/>
    </location>
</feature>
<dbReference type="Pfam" id="PF24368">
    <property type="entry name" value="DUF7524"/>
    <property type="match status" value="1"/>
</dbReference>
<dbReference type="Proteomes" id="UP000199199">
    <property type="component" value="Unassembled WGS sequence"/>
</dbReference>
<keyword evidence="1" id="KW-0472">Membrane</keyword>
<dbReference type="OrthoDB" id="282430at2157"/>
<sequence length="190" mass="19591">MSGTELTLEINRETGESLEPNSRSIETEGSFAIRLRGHTVPAHAHCRLEGELSRVGSLKQPNYYVEPDEEVVVPVSVPEVDEPVSGTLEISIGYGAEVARIAVEVVPGPPEVDVDDSLGEPHRPEPEPSLLESISNAVGANPATLGVVALACIALAVAALTAGSIGGPVALVGVLIVAAGIVIAAGLLYY</sequence>
<organism evidence="2 3">
    <name type="scientific">Halostagnicola kamekurae</name>
    <dbReference type="NCBI Taxonomy" id="619731"/>
    <lineage>
        <taxon>Archaea</taxon>
        <taxon>Methanobacteriati</taxon>
        <taxon>Methanobacteriota</taxon>
        <taxon>Stenosarchaea group</taxon>
        <taxon>Halobacteria</taxon>
        <taxon>Halobacteriales</taxon>
        <taxon>Natrialbaceae</taxon>
        <taxon>Halostagnicola</taxon>
    </lineage>
</organism>
<dbReference type="RefSeq" id="WP_092904845.1">
    <property type="nucleotide sequence ID" value="NZ_FOZS01000002.1"/>
</dbReference>
<keyword evidence="1" id="KW-1133">Transmembrane helix</keyword>